<proteinExistence type="predicted"/>
<comment type="caution">
    <text evidence="1">The sequence shown here is derived from an EMBL/GenBank/DDBJ whole genome shotgun (WGS) entry which is preliminary data.</text>
</comment>
<name>A0A5J4X171_9EUKA</name>
<evidence type="ECO:0000313" key="2">
    <source>
        <dbReference type="Proteomes" id="UP000324800"/>
    </source>
</evidence>
<dbReference type="AlphaFoldDB" id="A0A5J4X171"/>
<accession>A0A5J4X171</accession>
<dbReference type="Proteomes" id="UP000324800">
    <property type="component" value="Unassembled WGS sequence"/>
</dbReference>
<protein>
    <submittedName>
        <fullName evidence="1">Uncharacterized protein</fullName>
    </submittedName>
</protein>
<dbReference type="EMBL" id="SNRW01000452">
    <property type="protein sequence ID" value="KAA6401057.1"/>
    <property type="molecule type" value="Genomic_DNA"/>
</dbReference>
<sequence>MTRALMDTTEQGNLLKTQQSPVIRPAYNNQLLRSLRALPQTEGAYPASVYTLLTRTVGFTREVDQELKKLTAQQVIDMIRSKTEIMPPECAQDLIRKLTPEIQLTAFLPLLSQNRNRV</sequence>
<gene>
    <name evidence="1" type="ORF">EZS28_003412</name>
</gene>
<evidence type="ECO:0000313" key="1">
    <source>
        <dbReference type="EMBL" id="KAA6401057.1"/>
    </source>
</evidence>
<organism evidence="1 2">
    <name type="scientific">Streblomastix strix</name>
    <dbReference type="NCBI Taxonomy" id="222440"/>
    <lineage>
        <taxon>Eukaryota</taxon>
        <taxon>Metamonada</taxon>
        <taxon>Preaxostyla</taxon>
        <taxon>Oxymonadida</taxon>
        <taxon>Streblomastigidae</taxon>
        <taxon>Streblomastix</taxon>
    </lineage>
</organism>
<reference evidence="1 2" key="1">
    <citation type="submission" date="2019-03" db="EMBL/GenBank/DDBJ databases">
        <title>Single cell metagenomics reveals metabolic interactions within the superorganism composed of flagellate Streblomastix strix and complex community of Bacteroidetes bacteria on its surface.</title>
        <authorList>
            <person name="Treitli S.C."/>
            <person name="Kolisko M."/>
            <person name="Husnik F."/>
            <person name="Keeling P."/>
            <person name="Hampl V."/>
        </authorList>
    </citation>
    <scope>NUCLEOTIDE SEQUENCE [LARGE SCALE GENOMIC DNA]</scope>
    <source>
        <strain evidence="1">ST1C</strain>
    </source>
</reference>